<dbReference type="VEuPathDB" id="VectorBase:GBRI004021"/>
<evidence type="ECO:0000256" key="2">
    <source>
        <dbReference type="ARBA" id="ARBA00022670"/>
    </source>
</evidence>
<evidence type="ECO:0000313" key="7">
    <source>
        <dbReference type="EnsemblMetazoa" id="GBRI004021-PA"/>
    </source>
</evidence>
<dbReference type="EnsemblMetazoa" id="GBRI004021-RA">
    <property type="protein sequence ID" value="GBRI004021-PA"/>
    <property type="gene ID" value="GBRI004021"/>
</dbReference>
<name>A0A1A9W2J3_9MUSC</name>
<organism evidence="7 8">
    <name type="scientific">Glossina brevipalpis</name>
    <dbReference type="NCBI Taxonomy" id="37001"/>
    <lineage>
        <taxon>Eukaryota</taxon>
        <taxon>Metazoa</taxon>
        <taxon>Ecdysozoa</taxon>
        <taxon>Arthropoda</taxon>
        <taxon>Hexapoda</taxon>
        <taxon>Insecta</taxon>
        <taxon>Pterygota</taxon>
        <taxon>Neoptera</taxon>
        <taxon>Endopterygota</taxon>
        <taxon>Diptera</taxon>
        <taxon>Brachycera</taxon>
        <taxon>Muscomorpha</taxon>
        <taxon>Hippoboscoidea</taxon>
        <taxon>Glossinidae</taxon>
        <taxon>Glossina</taxon>
    </lineage>
</organism>
<evidence type="ECO:0000256" key="4">
    <source>
        <dbReference type="ARBA" id="ARBA00022825"/>
    </source>
</evidence>
<keyword evidence="2" id="KW-0645">Protease</keyword>
<dbReference type="InterPro" id="IPR001314">
    <property type="entry name" value="Peptidase_S1A"/>
</dbReference>
<dbReference type="STRING" id="37001.A0A1A9W2J3"/>
<dbReference type="PANTHER" id="PTHR24276:SF98">
    <property type="entry name" value="FI18310P1-RELATED"/>
    <property type="match status" value="1"/>
</dbReference>
<feature type="domain" description="Peptidase S1" evidence="6">
    <location>
        <begin position="1"/>
        <end position="186"/>
    </location>
</feature>
<dbReference type="GO" id="GO:0006508">
    <property type="term" value="P:proteolysis"/>
    <property type="evidence" value="ECO:0007669"/>
    <property type="project" value="UniProtKB-KW"/>
</dbReference>
<sequence length="222" mass="24752">MIPREHICGGCILNKYIILTAAHCFGEIEPEEAKVRLGSTYYPRVPIYDIAILKLRKPVYQTRTIRYIKLPKKKPRTGTRALMCGWGITGFAASGISAHLRRATVLHIDSKDSASSGWNIYGEFIRETMICAGALDQAACGGDSGNTLVVKNEVVGIASWSCEAQNFPDVYTDIVVLRLWINKAMKALIKKKNPMARKPVIAKYYRNSTTKTDINSQSIKRV</sequence>
<dbReference type="InterPro" id="IPR018114">
    <property type="entry name" value="TRYPSIN_HIS"/>
</dbReference>
<keyword evidence="4" id="KW-0720">Serine protease</keyword>
<dbReference type="GO" id="GO:0004252">
    <property type="term" value="F:serine-type endopeptidase activity"/>
    <property type="evidence" value="ECO:0007669"/>
    <property type="project" value="InterPro"/>
</dbReference>
<dbReference type="Pfam" id="PF00089">
    <property type="entry name" value="Trypsin"/>
    <property type="match status" value="1"/>
</dbReference>
<dbReference type="PRINTS" id="PR00722">
    <property type="entry name" value="CHYMOTRYPSIN"/>
</dbReference>
<evidence type="ECO:0000256" key="3">
    <source>
        <dbReference type="ARBA" id="ARBA00022801"/>
    </source>
</evidence>
<dbReference type="InterPro" id="IPR050430">
    <property type="entry name" value="Peptidase_S1"/>
</dbReference>
<keyword evidence="8" id="KW-1185">Reference proteome</keyword>
<dbReference type="AlphaFoldDB" id="A0A1A9W2J3"/>
<protein>
    <recommendedName>
        <fullName evidence="6">Peptidase S1 domain-containing protein</fullName>
    </recommendedName>
</protein>
<dbReference type="CDD" id="cd00190">
    <property type="entry name" value="Tryp_SPc"/>
    <property type="match status" value="1"/>
</dbReference>
<dbReference type="PROSITE" id="PS50240">
    <property type="entry name" value="TRYPSIN_DOM"/>
    <property type="match status" value="1"/>
</dbReference>
<dbReference type="InterPro" id="IPR043504">
    <property type="entry name" value="Peptidase_S1_PA_chymotrypsin"/>
</dbReference>
<keyword evidence="5" id="KW-1015">Disulfide bond</keyword>
<dbReference type="InterPro" id="IPR001254">
    <property type="entry name" value="Trypsin_dom"/>
</dbReference>
<comment type="similarity">
    <text evidence="1">Belongs to the peptidase S1 family.</text>
</comment>
<dbReference type="PANTHER" id="PTHR24276">
    <property type="entry name" value="POLYSERASE-RELATED"/>
    <property type="match status" value="1"/>
</dbReference>
<dbReference type="PROSITE" id="PS00134">
    <property type="entry name" value="TRYPSIN_HIS"/>
    <property type="match status" value="1"/>
</dbReference>
<reference evidence="8" key="1">
    <citation type="submission" date="2014-03" db="EMBL/GenBank/DDBJ databases">
        <authorList>
            <person name="Aksoy S."/>
            <person name="Warren W."/>
            <person name="Wilson R.K."/>
        </authorList>
    </citation>
    <scope>NUCLEOTIDE SEQUENCE [LARGE SCALE GENOMIC DNA]</scope>
    <source>
        <strain evidence="8">IAEA</strain>
    </source>
</reference>
<dbReference type="InterPro" id="IPR009003">
    <property type="entry name" value="Peptidase_S1_PA"/>
</dbReference>
<evidence type="ECO:0000313" key="8">
    <source>
        <dbReference type="Proteomes" id="UP000091820"/>
    </source>
</evidence>
<accession>A0A1A9W2J3</accession>
<dbReference type="SMART" id="SM00020">
    <property type="entry name" value="Tryp_SPc"/>
    <property type="match status" value="1"/>
</dbReference>
<proteinExistence type="inferred from homology"/>
<dbReference type="Proteomes" id="UP000091820">
    <property type="component" value="Unassembled WGS sequence"/>
</dbReference>
<keyword evidence="3" id="KW-0378">Hydrolase</keyword>
<dbReference type="Gene3D" id="2.40.10.10">
    <property type="entry name" value="Trypsin-like serine proteases"/>
    <property type="match status" value="2"/>
</dbReference>
<evidence type="ECO:0000256" key="5">
    <source>
        <dbReference type="ARBA" id="ARBA00023157"/>
    </source>
</evidence>
<evidence type="ECO:0000256" key="1">
    <source>
        <dbReference type="ARBA" id="ARBA00007664"/>
    </source>
</evidence>
<evidence type="ECO:0000259" key="6">
    <source>
        <dbReference type="PROSITE" id="PS50240"/>
    </source>
</evidence>
<dbReference type="SUPFAM" id="SSF50494">
    <property type="entry name" value="Trypsin-like serine proteases"/>
    <property type="match status" value="1"/>
</dbReference>
<reference evidence="7" key="2">
    <citation type="submission" date="2020-05" db="UniProtKB">
        <authorList>
            <consortium name="EnsemblMetazoa"/>
        </authorList>
    </citation>
    <scope>IDENTIFICATION</scope>
    <source>
        <strain evidence="7">IAEA</strain>
    </source>
</reference>